<name>A0AA40CV38_9PEZI</name>
<protein>
    <submittedName>
        <fullName evidence="2">Uncharacterized protein</fullName>
    </submittedName>
</protein>
<feature type="compositionally biased region" description="Gly residues" evidence="1">
    <location>
        <begin position="193"/>
        <end position="202"/>
    </location>
</feature>
<dbReference type="Proteomes" id="UP001174936">
    <property type="component" value="Unassembled WGS sequence"/>
</dbReference>
<feature type="region of interest" description="Disordered" evidence="1">
    <location>
        <begin position="81"/>
        <end position="119"/>
    </location>
</feature>
<comment type="caution">
    <text evidence="2">The sequence shown here is derived from an EMBL/GenBank/DDBJ whole genome shotgun (WGS) entry which is preliminary data.</text>
</comment>
<dbReference type="EMBL" id="JAULSV010000002">
    <property type="protein sequence ID" value="KAK0652596.1"/>
    <property type="molecule type" value="Genomic_DNA"/>
</dbReference>
<evidence type="ECO:0000313" key="2">
    <source>
        <dbReference type="EMBL" id="KAK0652596.1"/>
    </source>
</evidence>
<sequence length="202" mass="21880">MESRCADSDPWYVNAALLAAALIARERNPSDLSTDYAPCEILERFEAEEIIGEFAWSFGVPDDVSRRYINGLGWERYTVKSKTGDKAAAQNSSPERPAKTRRKKQAETRPAPRPLLPSNTQLHSTLAAQQSFAVFPPTSAAMSPTSGLSDAPYPSSSTGQGHNLYSTHQTAWGGGAPDHYQGDYSSEHPQYGPAGGGQGYQN</sequence>
<proteinExistence type="predicted"/>
<feature type="region of interest" description="Disordered" evidence="1">
    <location>
        <begin position="138"/>
        <end position="202"/>
    </location>
</feature>
<organism evidence="2 3">
    <name type="scientific">Cercophora newfieldiana</name>
    <dbReference type="NCBI Taxonomy" id="92897"/>
    <lineage>
        <taxon>Eukaryota</taxon>
        <taxon>Fungi</taxon>
        <taxon>Dikarya</taxon>
        <taxon>Ascomycota</taxon>
        <taxon>Pezizomycotina</taxon>
        <taxon>Sordariomycetes</taxon>
        <taxon>Sordariomycetidae</taxon>
        <taxon>Sordariales</taxon>
        <taxon>Lasiosphaeriaceae</taxon>
        <taxon>Cercophora</taxon>
    </lineage>
</organism>
<gene>
    <name evidence="2" type="ORF">B0T16DRAFT_103467</name>
</gene>
<evidence type="ECO:0000256" key="1">
    <source>
        <dbReference type="SAM" id="MobiDB-lite"/>
    </source>
</evidence>
<feature type="compositionally biased region" description="Polar residues" evidence="1">
    <location>
        <begin position="140"/>
        <end position="170"/>
    </location>
</feature>
<reference evidence="2" key="1">
    <citation type="submission" date="2023-06" db="EMBL/GenBank/DDBJ databases">
        <title>Genome-scale phylogeny and comparative genomics of the fungal order Sordariales.</title>
        <authorList>
            <consortium name="Lawrence Berkeley National Laboratory"/>
            <person name="Hensen N."/>
            <person name="Bonometti L."/>
            <person name="Westerberg I."/>
            <person name="Brannstrom I.O."/>
            <person name="Guillou S."/>
            <person name="Cros-Aarteil S."/>
            <person name="Calhoun S."/>
            <person name="Haridas S."/>
            <person name="Kuo A."/>
            <person name="Mondo S."/>
            <person name="Pangilinan J."/>
            <person name="Riley R."/>
            <person name="Labutti K."/>
            <person name="Andreopoulos B."/>
            <person name="Lipzen A."/>
            <person name="Chen C."/>
            <person name="Yanf M."/>
            <person name="Daum C."/>
            <person name="Ng V."/>
            <person name="Clum A."/>
            <person name="Steindorff A."/>
            <person name="Ohm R."/>
            <person name="Martin F."/>
            <person name="Silar P."/>
            <person name="Natvig D."/>
            <person name="Lalanne C."/>
            <person name="Gautier V."/>
            <person name="Ament-Velasquez S.L."/>
            <person name="Kruys A."/>
            <person name="Hutchinson M.I."/>
            <person name="Powell A.J."/>
            <person name="Barry K."/>
            <person name="Miller A.N."/>
            <person name="Grigoriev I.V."/>
            <person name="Debuchy R."/>
            <person name="Gladieux P."/>
            <person name="Thoren M.H."/>
            <person name="Johannesson H."/>
        </authorList>
    </citation>
    <scope>NUCLEOTIDE SEQUENCE</scope>
    <source>
        <strain evidence="2">SMH2532-1</strain>
    </source>
</reference>
<accession>A0AA40CV38</accession>
<keyword evidence="3" id="KW-1185">Reference proteome</keyword>
<dbReference type="AlphaFoldDB" id="A0AA40CV38"/>
<evidence type="ECO:0000313" key="3">
    <source>
        <dbReference type="Proteomes" id="UP001174936"/>
    </source>
</evidence>